<dbReference type="InterPro" id="IPR038763">
    <property type="entry name" value="DHH_sf"/>
</dbReference>
<dbReference type="Gene3D" id="3.90.1640.10">
    <property type="entry name" value="inorganic pyrophosphatase (n-terminal core)"/>
    <property type="match status" value="1"/>
</dbReference>
<accession>A0A1G2KXI7</accession>
<protein>
    <recommendedName>
        <fullName evidence="3">DDH domain-containing protein</fullName>
    </recommendedName>
</protein>
<dbReference type="EMBL" id="MHQN01000002">
    <property type="protein sequence ID" value="OHA04175.1"/>
    <property type="molecule type" value="Genomic_DNA"/>
</dbReference>
<comment type="caution">
    <text evidence="1">The sequence shown here is derived from an EMBL/GenBank/DDBJ whole genome shotgun (WGS) entry which is preliminary data.</text>
</comment>
<dbReference type="SUPFAM" id="SSF64182">
    <property type="entry name" value="DHH phosphoesterases"/>
    <property type="match status" value="1"/>
</dbReference>
<dbReference type="AlphaFoldDB" id="A0A1G2KXI7"/>
<evidence type="ECO:0000313" key="1">
    <source>
        <dbReference type="EMBL" id="OHA04175.1"/>
    </source>
</evidence>
<evidence type="ECO:0008006" key="3">
    <source>
        <dbReference type="Google" id="ProtNLM"/>
    </source>
</evidence>
<proteinExistence type="predicted"/>
<name>A0A1G2KXI7_9BACT</name>
<gene>
    <name evidence="1" type="ORF">A3C92_03995</name>
</gene>
<sequence>MGLMDEIQKARDLLTGAEHVAILLPAHPTLDALAAAEVIARVLAGHGKYVGFLPSVAADVSSLPPAFDRVKHPLPLIRERIIAIDTTQAPIGQLRYEKHDSRIEIILSPKSGAIREDTFSFRDGKIQCDALIAIAVPDIEEISIEAMDLTPQFFTETPIVNIGNAEGHKDYGEANLLSPTAGSLSEIASACITQIDSAQPDTETATLLLAGLIHNTRNFAVPVRVGAHLAAADLLGRGADQHAAAGMAGMDKPLSLSQLIARAQVRSKETDEGRVLWSFLTAEDFEKTSRSGQDAGAVMEALPRFSPSHETAILLWQDPRTREVRSMISAPRHILAALAERESGVWGNPIFVPHTVFTNFLEAEERIGALLRVPLPKLSDVA</sequence>
<dbReference type="Proteomes" id="UP000177177">
    <property type="component" value="Unassembled WGS sequence"/>
</dbReference>
<evidence type="ECO:0000313" key="2">
    <source>
        <dbReference type="Proteomes" id="UP000177177"/>
    </source>
</evidence>
<reference evidence="1 2" key="1">
    <citation type="journal article" date="2016" name="Nat. Commun.">
        <title>Thousands of microbial genomes shed light on interconnected biogeochemical processes in an aquifer system.</title>
        <authorList>
            <person name="Anantharaman K."/>
            <person name="Brown C.T."/>
            <person name="Hug L.A."/>
            <person name="Sharon I."/>
            <person name="Castelle C.J."/>
            <person name="Probst A.J."/>
            <person name="Thomas B.C."/>
            <person name="Singh A."/>
            <person name="Wilkins M.J."/>
            <person name="Karaoz U."/>
            <person name="Brodie E.L."/>
            <person name="Williams K.H."/>
            <person name="Hubbard S.S."/>
            <person name="Banfield J.F."/>
        </authorList>
    </citation>
    <scope>NUCLEOTIDE SEQUENCE [LARGE SCALE GENOMIC DNA]</scope>
</reference>
<organism evidence="1 2">
    <name type="scientific">Candidatus Sungbacteria bacterium RIFCSPHIGHO2_02_FULL_53_17</name>
    <dbReference type="NCBI Taxonomy" id="1802275"/>
    <lineage>
        <taxon>Bacteria</taxon>
        <taxon>Candidatus Sungiibacteriota</taxon>
    </lineage>
</organism>